<reference evidence="1 2" key="1">
    <citation type="submission" date="2017-09" db="EMBL/GenBank/DDBJ databases">
        <title>Complete genome sequence of bacteriophage (DU_RP_I) infecting Ralstonia solanacearum.</title>
        <authorList>
            <person name="Park T.-H."/>
        </authorList>
    </citation>
    <scope>NUCLEOTIDE SEQUENCE [LARGE SCALE GENOMIC DNA]</scope>
</reference>
<evidence type="ECO:0000313" key="1">
    <source>
        <dbReference type="EMBL" id="ATS93390.1"/>
    </source>
</evidence>
<dbReference type="Proteomes" id="UP000240487">
    <property type="component" value="Segment"/>
</dbReference>
<proteinExistence type="predicted"/>
<dbReference type="EMBL" id="MF979559">
    <property type="protein sequence ID" value="ATS93390.1"/>
    <property type="molecule type" value="Genomic_DNA"/>
</dbReference>
<dbReference type="Pfam" id="PF17212">
    <property type="entry name" value="Tube"/>
    <property type="match status" value="1"/>
</dbReference>
<sequence>MTTIVTPTTELEAVNLMLDVIGESPISTLENSAVVDAVKAKAVLSEVSRAVQTKGWHFNTEKGFELVPTVFEKEIIVPANCLRIDTVYPDEGIDAVHRGTRLYDRRRHTYQFDKSVKVDMVVNLQFEELPESARRYIAIRAARVFQARMVGSESLYQFTVEDERDARANLKKAEGITGDYNILTDSWAVRRVIDR</sequence>
<accession>A0A2D2W5E6</accession>
<evidence type="ECO:0000313" key="2">
    <source>
        <dbReference type="Proteomes" id="UP000240487"/>
    </source>
</evidence>
<organism evidence="1 2">
    <name type="scientific">Ralstonia phage DU_RP_I</name>
    <dbReference type="NCBI Taxonomy" id="2041493"/>
    <lineage>
        <taxon>Viruses</taxon>
        <taxon>Duplodnaviria</taxon>
        <taxon>Heunggongvirae</taxon>
        <taxon>Uroviricota</taxon>
        <taxon>Caudoviricetes</taxon>
        <taxon>Autographivirales</taxon>
        <taxon>Gyeongsanvirus</taxon>
        <taxon>Gyeongsanvirus DURPI</taxon>
    </lineage>
</organism>
<keyword evidence="2" id="KW-1185">Reference proteome</keyword>
<dbReference type="InterPro" id="IPR033767">
    <property type="entry name" value="Tail_Gp11"/>
</dbReference>
<protein>
    <submittedName>
        <fullName evidence="1">Putative tail tubular protein A</fullName>
    </submittedName>
</protein>
<gene>
    <name evidence="1" type="ORF">R1B41kb_p029</name>
</gene>
<name>A0A2D2W5E6_9CAUD</name>